<dbReference type="EMBL" id="JAHGAW010000005">
    <property type="protein sequence ID" value="MBT2186943.1"/>
    <property type="molecule type" value="Genomic_DNA"/>
</dbReference>
<dbReference type="Proteomes" id="UP001138757">
    <property type="component" value="Unassembled WGS sequence"/>
</dbReference>
<dbReference type="Gene3D" id="1.20.120.520">
    <property type="entry name" value="nmb1532 protein domain like"/>
    <property type="match status" value="1"/>
</dbReference>
<dbReference type="Pfam" id="PF01814">
    <property type="entry name" value="Hemerythrin"/>
    <property type="match status" value="1"/>
</dbReference>
<evidence type="ECO:0000313" key="2">
    <source>
        <dbReference type="EMBL" id="MBT2186943.1"/>
    </source>
</evidence>
<organism evidence="2 3">
    <name type="scientific">Sphingobium nicotianae</name>
    <dbReference type="NCBI Taxonomy" id="2782607"/>
    <lineage>
        <taxon>Bacteria</taxon>
        <taxon>Pseudomonadati</taxon>
        <taxon>Pseudomonadota</taxon>
        <taxon>Alphaproteobacteria</taxon>
        <taxon>Sphingomonadales</taxon>
        <taxon>Sphingomonadaceae</taxon>
        <taxon>Sphingobium</taxon>
    </lineage>
</organism>
<comment type="caution">
    <text evidence="2">The sequence shown here is derived from an EMBL/GenBank/DDBJ whole genome shotgun (WGS) entry which is preliminary data.</text>
</comment>
<accession>A0A9X1IQS7</accession>
<dbReference type="AlphaFoldDB" id="A0A9X1IQS7"/>
<evidence type="ECO:0000259" key="1">
    <source>
        <dbReference type="Pfam" id="PF01814"/>
    </source>
</evidence>
<protein>
    <submittedName>
        <fullName evidence="2">Hemerythrin domain-containing protein</fullName>
    </submittedName>
</protein>
<gene>
    <name evidence="2" type="ORF">KK488_08290</name>
</gene>
<name>A0A9X1IQS7_9SPHN</name>
<evidence type="ECO:0000313" key="3">
    <source>
        <dbReference type="Proteomes" id="UP001138757"/>
    </source>
</evidence>
<dbReference type="RefSeq" id="WP_214622702.1">
    <property type="nucleotide sequence ID" value="NZ_JAHGAW010000005.1"/>
</dbReference>
<sequence length="137" mass="15494">MEVDFLKAEHAALMDLRARLLNLLDGPPDPAVVTQLRATMNRILLSHLAKEDAHLYPYLKRDPETAPVAERFERELGGLALSWGALMTDWTPERIATDWRGFGATARPVLDMLAERARREEEELYPLLAKKGWSDAA</sequence>
<proteinExistence type="predicted"/>
<dbReference type="InterPro" id="IPR012312">
    <property type="entry name" value="Hemerythrin-like"/>
</dbReference>
<feature type="domain" description="Hemerythrin-like" evidence="1">
    <location>
        <begin position="3"/>
        <end position="128"/>
    </location>
</feature>
<keyword evidence="3" id="KW-1185">Reference proteome</keyword>
<reference evidence="2" key="1">
    <citation type="submission" date="2021-05" db="EMBL/GenBank/DDBJ databases">
        <title>Genome of Sphingobium sp. strain.</title>
        <authorList>
            <person name="Fan R."/>
        </authorList>
    </citation>
    <scope>NUCLEOTIDE SEQUENCE</scope>
    <source>
        <strain evidence="2">H33</strain>
    </source>
</reference>